<comment type="caution">
    <text evidence="1">The sequence shown here is derived from an EMBL/GenBank/DDBJ whole genome shotgun (WGS) entry which is preliminary data.</text>
</comment>
<reference evidence="1 2" key="1">
    <citation type="submission" date="2020-10" db="EMBL/GenBank/DDBJ databases">
        <title>The Coptis chinensis genome and diversification of protoberbering-type alkaloids.</title>
        <authorList>
            <person name="Wang B."/>
            <person name="Shu S."/>
            <person name="Song C."/>
            <person name="Liu Y."/>
        </authorList>
    </citation>
    <scope>NUCLEOTIDE SEQUENCE [LARGE SCALE GENOMIC DNA]</scope>
    <source>
        <strain evidence="1">HL-2020</strain>
        <tissue evidence="1">Leaf</tissue>
    </source>
</reference>
<dbReference type="AlphaFoldDB" id="A0A835IRD2"/>
<accession>A0A835IRD2</accession>
<name>A0A835IRD2_9MAGN</name>
<dbReference type="Proteomes" id="UP000631114">
    <property type="component" value="Unassembled WGS sequence"/>
</dbReference>
<dbReference type="EMBL" id="JADFTS010000002">
    <property type="protein sequence ID" value="KAF9622696.1"/>
    <property type="molecule type" value="Genomic_DNA"/>
</dbReference>
<evidence type="ECO:0000313" key="2">
    <source>
        <dbReference type="Proteomes" id="UP000631114"/>
    </source>
</evidence>
<keyword evidence="2" id="KW-1185">Reference proteome</keyword>
<sequence>MEIFVPNQPISTIKNEEEERKEYGDRDYSIPFVNLLDAKDAKDGIVLKNSLDAKDAVRKEQLIQQWVAIDASVNSVLTAVV</sequence>
<evidence type="ECO:0000313" key="1">
    <source>
        <dbReference type="EMBL" id="KAF9622696.1"/>
    </source>
</evidence>
<proteinExistence type="predicted"/>
<protein>
    <submittedName>
        <fullName evidence="1">Uncharacterized protein</fullName>
    </submittedName>
</protein>
<gene>
    <name evidence="1" type="ORF">IFM89_032617</name>
</gene>
<organism evidence="1 2">
    <name type="scientific">Coptis chinensis</name>
    <dbReference type="NCBI Taxonomy" id="261450"/>
    <lineage>
        <taxon>Eukaryota</taxon>
        <taxon>Viridiplantae</taxon>
        <taxon>Streptophyta</taxon>
        <taxon>Embryophyta</taxon>
        <taxon>Tracheophyta</taxon>
        <taxon>Spermatophyta</taxon>
        <taxon>Magnoliopsida</taxon>
        <taxon>Ranunculales</taxon>
        <taxon>Ranunculaceae</taxon>
        <taxon>Coptidoideae</taxon>
        <taxon>Coptis</taxon>
    </lineage>
</organism>